<evidence type="ECO:0000256" key="1">
    <source>
        <dbReference type="SAM" id="SignalP"/>
    </source>
</evidence>
<keyword evidence="2" id="KW-0121">Carboxypeptidase</keyword>
<dbReference type="Gene3D" id="2.60.40.1120">
    <property type="entry name" value="Carboxypeptidase-like, regulatory domain"/>
    <property type="match status" value="1"/>
</dbReference>
<dbReference type="Pfam" id="PF18939">
    <property type="entry name" value="DUF5686"/>
    <property type="match status" value="1"/>
</dbReference>
<dbReference type="InterPro" id="IPR043741">
    <property type="entry name" value="DUF5686"/>
</dbReference>
<keyword evidence="2" id="KW-0645">Protease</keyword>
<dbReference type="OrthoDB" id="983143at2"/>
<keyword evidence="3" id="KW-1185">Reference proteome</keyword>
<dbReference type="Pfam" id="PF13715">
    <property type="entry name" value="CarbopepD_reg_2"/>
    <property type="match status" value="1"/>
</dbReference>
<dbReference type="EMBL" id="PYGD01000003">
    <property type="protein sequence ID" value="PSK92711.1"/>
    <property type="molecule type" value="Genomic_DNA"/>
</dbReference>
<feature type="signal peptide" evidence="1">
    <location>
        <begin position="1"/>
        <end position="20"/>
    </location>
</feature>
<dbReference type="InterPro" id="IPR008969">
    <property type="entry name" value="CarboxyPept-like_regulatory"/>
</dbReference>
<gene>
    <name evidence="2" type="ORF">B0I18_103293</name>
</gene>
<protein>
    <submittedName>
        <fullName evidence="2">Carboxypeptidase-like protein</fullName>
    </submittedName>
</protein>
<dbReference type="AlphaFoldDB" id="A0A2P8D690"/>
<evidence type="ECO:0000313" key="2">
    <source>
        <dbReference type="EMBL" id="PSK92711.1"/>
    </source>
</evidence>
<evidence type="ECO:0000313" key="3">
    <source>
        <dbReference type="Proteomes" id="UP000240572"/>
    </source>
</evidence>
<dbReference type="RefSeq" id="WP_106522891.1">
    <property type="nucleotide sequence ID" value="NZ_PYGD01000003.1"/>
</dbReference>
<organism evidence="2 3">
    <name type="scientific">Taibaiella chishuiensis</name>
    <dbReference type="NCBI Taxonomy" id="1434707"/>
    <lineage>
        <taxon>Bacteria</taxon>
        <taxon>Pseudomonadati</taxon>
        <taxon>Bacteroidota</taxon>
        <taxon>Chitinophagia</taxon>
        <taxon>Chitinophagales</taxon>
        <taxon>Chitinophagaceae</taxon>
        <taxon>Taibaiella</taxon>
    </lineage>
</organism>
<dbReference type="Proteomes" id="UP000240572">
    <property type="component" value="Unassembled WGS sequence"/>
</dbReference>
<keyword evidence="2" id="KW-0378">Hydrolase</keyword>
<dbReference type="GO" id="GO:0004180">
    <property type="term" value="F:carboxypeptidase activity"/>
    <property type="evidence" value="ECO:0007669"/>
    <property type="project" value="UniProtKB-KW"/>
</dbReference>
<name>A0A2P8D690_9BACT</name>
<dbReference type="SUPFAM" id="SSF49464">
    <property type="entry name" value="Carboxypeptidase regulatory domain-like"/>
    <property type="match status" value="1"/>
</dbReference>
<keyword evidence="1" id="KW-0732">Signal</keyword>
<reference evidence="2 3" key="1">
    <citation type="submission" date="2018-03" db="EMBL/GenBank/DDBJ databases">
        <title>Genomic Encyclopedia of Type Strains, Phase III (KMG-III): the genomes of soil and plant-associated and newly described type strains.</title>
        <authorList>
            <person name="Whitman W."/>
        </authorList>
    </citation>
    <scope>NUCLEOTIDE SEQUENCE [LARGE SCALE GENOMIC DNA]</scope>
    <source>
        <strain evidence="2 3">CGMCC 1.12700</strain>
    </source>
</reference>
<proteinExistence type="predicted"/>
<sequence length="842" mass="95281">MKTTLSTLLFLCLFAGGAFALTIKGKITDETGAALPFATVLEKGTANGTSANGDGYYTLELSNGAHTLSCQYIGYKTVTKQVNGDATTTVNFQLNPQTLEVKEVTVKANGEDPAYPIMRKVIERRKYHEQLIRTLESDIYLKGTLRLQSKITSFMGKKLKVNDQDAVNDGLGLDSTGKGIIYLLEQYTQYAFKAPSKEYTRVVSVRQSGDPQGLGFNTMPPIINIYANNIKIMEGLNERGFISPANSNAFLYYRYKFLGSYMEGDRMINKIQVTPKRKFEPLFTGYVYVVDDEWVFQSVELTLGKESQIQNIDTLRLEQYYVPVAKDVWTIHSQVLYPVLNILGINISGNFLTAYKNMKINQPISDDRFAGKIISSYDSSATERSAAYWDTLRPVPLETDEVKDYRVKDSLYTFKKAKQDSLSRIPSRELGVGAFLLSGPTIKVGKNTWSMRPLISSIAYNTVEGLNATLGLRWDHRINEDKVYALELLNRYGFSNSRYNALLKYNYALQDPAWKGRTWRFGLQGGQYVYQLNNNDPITPLINEAYTLFGGQNYMKLYQARLGRFNVSREWGNGLKASLGLAYEQRLPLENTTDYTFSDKQKVNLTPNQPGTLPLFEAHKAAVINASISYQPGWKYTQYPKYKSPQSSDAPVFTARYTKGIPNIFDSKSDFDKWSAEVEHKIRMRLLGRLDYRVMAGGFLNRNYVGIPDMKHLFGNQTFLANPYLNSFQLAPYYKYSNTADFYVQAHAEWHLGGLLTNKIPVFRRLDWYLVGGSNALYINKDNYYAEVFVGLENIGIKMVRFGRVDLIAGYESGKGKPSVGVRIGFGEVLWQLLGVKNTRGE</sequence>
<comment type="caution">
    <text evidence="2">The sequence shown here is derived from an EMBL/GenBank/DDBJ whole genome shotgun (WGS) entry which is preliminary data.</text>
</comment>
<feature type="chain" id="PRO_5015159610" evidence="1">
    <location>
        <begin position="21"/>
        <end position="842"/>
    </location>
</feature>
<accession>A0A2P8D690</accession>